<dbReference type="Proteomes" id="UP000694888">
    <property type="component" value="Unplaced"/>
</dbReference>
<accession>A0ABM0JJ05</accession>
<feature type="signal peptide" evidence="2">
    <location>
        <begin position="1"/>
        <end position="20"/>
    </location>
</feature>
<proteinExistence type="predicted"/>
<feature type="compositionally biased region" description="Low complexity" evidence="1">
    <location>
        <begin position="368"/>
        <end position="378"/>
    </location>
</feature>
<feature type="compositionally biased region" description="Gly residues" evidence="1">
    <location>
        <begin position="379"/>
        <end position="389"/>
    </location>
</feature>
<protein>
    <submittedName>
        <fullName evidence="4">Uncharacterized protein LOC101847093</fullName>
    </submittedName>
</protein>
<keyword evidence="3" id="KW-1185">Reference proteome</keyword>
<sequence length="425" mass="45837">MSGLWKYFILGALVLTVAMGQDAAANETSSAADSDTPADDSSVVAEALSPDTNNTASVDGNGAGGQDPPASTELKEVECKLDEDLTGEWMSTVWGDVSFTDQSLVAEIDPVEGKSNEFECHKKFENGDIIFRSTVFVQDEVEFVYYTCVNFQKRNENNFFARVKTPRNPKVNQLPMEKRPITKTNNTHIRYCKTSPVEGFLLKKGKVQDGALGCPDTIKGIFNVTYKGVTQRKCPDGALLTTCEAPKALSVVHSDCGDNSTTYPESDDFICIGGGLYEVTLFRNSTELNPFTPFSCMTLSVDENDNATVEVTQKGDGCGEKWVKPEGNVHAEEFTLVKTDDCLPDEVIPPEVVDIFEPNSTRTDDTPSDSNETSSGNETSGGQGSGTEPGGDPDDAGSFLVSNGFVVTFLVASLAILLSQHNDLA</sequence>
<evidence type="ECO:0000256" key="1">
    <source>
        <dbReference type="SAM" id="MobiDB-lite"/>
    </source>
</evidence>
<name>A0ABM0JJ05_APLCA</name>
<evidence type="ECO:0000313" key="4">
    <source>
        <dbReference type="RefSeq" id="XP_005094766.1"/>
    </source>
</evidence>
<gene>
    <name evidence="4" type="primary">LOC101847093</name>
</gene>
<dbReference type="RefSeq" id="XP_005094766.1">
    <property type="nucleotide sequence ID" value="XM_005094709.3"/>
</dbReference>
<feature type="region of interest" description="Disordered" evidence="1">
    <location>
        <begin position="349"/>
        <end position="397"/>
    </location>
</feature>
<keyword evidence="2" id="KW-0732">Signal</keyword>
<feature type="region of interest" description="Disordered" evidence="1">
    <location>
        <begin position="51"/>
        <end position="72"/>
    </location>
</feature>
<evidence type="ECO:0000313" key="3">
    <source>
        <dbReference type="Proteomes" id="UP000694888"/>
    </source>
</evidence>
<feature type="chain" id="PRO_5045389122" evidence="2">
    <location>
        <begin position="21"/>
        <end position="425"/>
    </location>
</feature>
<organism evidence="3 4">
    <name type="scientific">Aplysia californica</name>
    <name type="common">California sea hare</name>
    <dbReference type="NCBI Taxonomy" id="6500"/>
    <lineage>
        <taxon>Eukaryota</taxon>
        <taxon>Metazoa</taxon>
        <taxon>Spiralia</taxon>
        <taxon>Lophotrochozoa</taxon>
        <taxon>Mollusca</taxon>
        <taxon>Gastropoda</taxon>
        <taxon>Heterobranchia</taxon>
        <taxon>Euthyneura</taxon>
        <taxon>Tectipleura</taxon>
        <taxon>Aplysiida</taxon>
        <taxon>Aplysioidea</taxon>
        <taxon>Aplysiidae</taxon>
        <taxon>Aplysia</taxon>
    </lineage>
</organism>
<evidence type="ECO:0000256" key="2">
    <source>
        <dbReference type="SAM" id="SignalP"/>
    </source>
</evidence>
<reference evidence="4" key="1">
    <citation type="submission" date="2025-08" db="UniProtKB">
        <authorList>
            <consortium name="RefSeq"/>
        </authorList>
    </citation>
    <scope>IDENTIFICATION</scope>
</reference>
<dbReference type="GeneID" id="101847093"/>